<organism evidence="2 3">
    <name type="scientific">Rhizopogon vesiculosus</name>
    <dbReference type="NCBI Taxonomy" id="180088"/>
    <lineage>
        <taxon>Eukaryota</taxon>
        <taxon>Fungi</taxon>
        <taxon>Dikarya</taxon>
        <taxon>Basidiomycota</taxon>
        <taxon>Agaricomycotina</taxon>
        <taxon>Agaricomycetes</taxon>
        <taxon>Agaricomycetidae</taxon>
        <taxon>Boletales</taxon>
        <taxon>Suillineae</taxon>
        <taxon>Rhizopogonaceae</taxon>
        <taxon>Rhizopogon</taxon>
    </lineage>
</organism>
<dbReference type="AlphaFoldDB" id="A0A1J8QDL9"/>
<dbReference type="PROSITE" id="PS50181">
    <property type="entry name" value="FBOX"/>
    <property type="match status" value="1"/>
</dbReference>
<protein>
    <recommendedName>
        <fullName evidence="1">F-box domain-containing protein</fullName>
    </recommendedName>
</protein>
<gene>
    <name evidence="2" type="ORF">AZE42_01641</name>
</gene>
<feature type="domain" description="F-box" evidence="1">
    <location>
        <begin position="84"/>
        <end position="133"/>
    </location>
</feature>
<reference evidence="2 3" key="1">
    <citation type="submission" date="2016-03" db="EMBL/GenBank/DDBJ databases">
        <title>Comparative genomics of the ectomycorrhizal sister species Rhizopogon vinicolor and Rhizopogon vesiculosus (Basidiomycota: Boletales) reveals a divergence of the mating type B locus.</title>
        <authorList>
            <person name="Mujic A.B."/>
            <person name="Kuo A."/>
            <person name="Tritt A."/>
            <person name="Lipzen A."/>
            <person name="Chen C."/>
            <person name="Johnson J."/>
            <person name="Sharma A."/>
            <person name="Barry K."/>
            <person name="Grigoriev I.V."/>
            <person name="Spatafora J.W."/>
        </authorList>
    </citation>
    <scope>NUCLEOTIDE SEQUENCE [LARGE SCALE GENOMIC DNA]</scope>
    <source>
        <strain evidence="2 3">AM-OR11-056</strain>
    </source>
</reference>
<evidence type="ECO:0000313" key="3">
    <source>
        <dbReference type="Proteomes" id="UP000183567"/>
    </source>
</evidence>
<keyword evidence="3" id="KW-1185">Reference proteome</keyword>
<evidence type="ECO:0000313" key="2">
    <source>
        <dbReference type="EMBL" id="OJA18751.1"/>
    </source>
</evidence>
<dbReference type="SUPFAM" id="SSF81383">
    <property type="entry name" value="F-box domain"/>
    <property type="match status" value="1"/>
</dbReference>
<proteinExistence type="predicted"/>
<accession>A0A1J8QDL9</accession>
<dbReference type="STRING" id="180088.A0A1J8QDL9"/>
<dbReference type="CDD" id="cd09917">
    <property type="entry name" value="F-box_SF"/>
    <property type="match status" value="1"/>
</dbReference>
<dbReference type="OrthoDB" id="2322499at2759"/>
<dbReference type="SMART" id="SM00256">
    <property type="entry name" value="FBOX"/>
    <property type="match status" value="1"/>
</dbReference>
<dbReference type="InterPro" id="IPR001810">
    <property type="entry name" value="F-box_dom"/>
</dbReference>
<dbReference type="Proteomes" id="UP000183567">
    <property type="component" value="Unassembled WGS sequence"/>
</dbReference>
<dbReference type="Pfam" id="PF00646">
    <property type="entry name" value="F-box"/>
    <property type="match status" value="1"/>
</dbReference>
<sequence>MQRVSHASPPILIPNIPHCPRSVLSSFSFSFSVSSFPNSAALSHPKPPPLHLMKRKYDAQGPESLREAEVTRPLNRPRARKGGLSMLPTVSLDVLFEIFGFLKPLDLLSLARTSKPFRDLLMSKSNAFIWRASRALVPNLPDCPADLWRTEMIQTSQYHAFGLQLKGLSCAEQALVIEEAKKAVCAVREHSEACQAWVSATNMARSDELHKIREERKQVIREWLEAEGWKPEIDYHTWWKISRHLTINNPRRLTARIWSRVRPILTEYMSELRTIRMEETVYNPRRRILVQAWNDFLSQPASFPNTDVDVLPHVADAALFKPFDDIIKTPTEVVIERDSFLPAFVALPSLARNWRRHVNQQLAAIILAGYPKDYVSTGDIRQLATSVFVCNACEQLLFWTDAVAHNCTFELNPKRSCRGGPGNIPLETKVAGITHCSLGSTPWSPKFRSSTALATRVIRSCGQWQDPLTVTIAQMDSMNTPFCCLICHPDGKTVMHWRKGVCFVFFLSLHFVSKAFAARTQPHTPQSR</sequence>
<comment type="caution">
    <text evidence="2">The sequence shown here is derived from an EMBL/GenBank/DDBJ whole genome shotgun (WGS) entry which is preliminary data.</text>
</comment>
<evidence type="ECO:0000259" key="1">
    <source>
        <dbReference type="PROSITE" id="PS50181"/>
    </source>
</evidence>
<dbReference type="InterPro" id="IPR036047">
    <property type="entry name" value="F-box-like_dom_sf"/>
</dbReference>
<name>A0A1J8QDL9_9AGAM</name>
<dbReference type="EMBL" id="LVVM01001330">
    <property type="protein sequence ID" value="OJA18751.1"/>
    <property type="molecule type" value="Genomic_DNA"/>
</dbReference>